<sequence length="434" mass="45215">MSTIVFRLPDIGEGLAEAEIVEWLVAAGAEVRADQPVVTVETAKAQVELPAPADGVITELAHGPGDVVPVGSALFTFEATGSGAGAVEPEPAGEPALATAPAVDGRPVPVPVPVPASAAPAGAGRRRVLAAPSTRRLAVEHGIELAELTGSGPNGRIVLDDVRAAMAGGARSADGAAARSPEPVTAQAAVTPAATPAEPVAGETRVRPLRGLRRQVARAMTAAWSVPHITEFREVDATELERAHRTLRADAEEQGLRLTLLPLLVRAVTTALRRHPDFNATLDMEREEVTLHRRLDVGIAAATPDGLIVPVLRDAGRRSVPGLAREIARLGAGARERSLPLQDTTGGTFTISNFGSYGTWLGTPLINAPQVAIAGFGRVRDAVVPVDGVPAVRRVLPLAVAADHRLIDGEHLGAFVNTLERLIRTPVLLLGEED</sequence>
<dbReference type="PROSITE" id="PS51826">
    <property type="entry name" value="PSBD"/>
    <property type="match status" value="1"/>
</dbReference>
<dbReference type="InterPro" id="IPR004167">
    <property type="entry name" value="PSBD"/>
</dbReference>
<evidence type="ECO:0000256" key="3">
    <source>
        <dbReference type="ARBA" id="ARBA00022679"/>
    </source>
</evidence>
<dbReference type="EMBL" id="CP060131">
    <property type="protein sequence ID" value="QNG54964.1"/>
    <property type="molecule type" value="Genomic_DNA"/>
</dbReference>
<comment type="similarity">
    <text evidence="2 6">Belongs to the 2-oxoacid dehydrogenase family.</text>
</comment>
<dbReference type="CDD" id="cd06849">
    <property type="entry name" value="lipoyl_domain"/>
    <property type="match status" value="1"/>
</dbReference>
<dbReference type="KEGG" id="ppel:H6H00_14455"/>
<dbReference type="GO" id="GO:0005737">
    <property type="term" value="C:cytoplasm"/>
    <property type="evidence" value="ECO:0007669"/>
    <property type="project" value="TreeGrafter"/>
</dbReference>
<dbReference type="PROSITE" id="PS50968">
    <property type="entry name" value="BIOTINYL_LIPOYL"/>
    <property type="match status" value="1"/>
</dbReference>
<dbReference type="PANTHER" id="PTHR43178">
    <property type="entry name" value="DIHYDROLIPOAMIDE ACETYLTRANSFERASE COMPONENT OF PYRUVATE DEHYDROGENASE COMPLEX"/>
    <property type="match status" value="1"/>
</dbReference>
<dbReference type="InterPro" id="IPR001078">
    <property type="entry name" value="2-oxoacid_DH_actylTfrase"/>
</dbReference>
<evidence type="ECO:0000256" key="1">
    <source>
        <dbReference type="ARBA" id="ARBA00001938"/>
    </source>
</evidence>
<evidence type="ECO:0000256" key="2">
    <source>
        <dbReference type="ARBA" id="ARBA00007317"/>
    </source>
</evidence>
<dbReference type="SUPFAM" id="SSF47005">
    <property type="entry name" value="Peripheral subunit-binding domain of 2-oxo acid dehydrogenase complex"/>
    <property type="match status" value="1"/>
</dbReference>
<dbReference type="InterPro" id="IPR011053">
    <property type="entry name" value="Single_hybrid_motif"/>
</dbReference>
<evidence type="ECO:0000256" key="6">
    <source>
        <dbReference type="RuleBase" id="RU003423"/>
    </source>
</evidence>
<feature type="domain" description="Peripheral subunit-binding (PSBD)" evidence="8">
    <location>
        <begin position="129"/>
        <end position="166"/>
    </location>
</feature>
<dbReference type="InterPro" id="IPR036625">
    <property type="entry name" value="E3-bd_dom_sf"/>
</dbReference>
<dbReference type="Gene3D" id="3.30.559.10">
    <property type="entry name" value="Chloramphenicol acetyltransferase-like domain"/>
    <property type="match status" value="1"/>
</dbReference>
<dbReference type="Proteomes" id="UP000515728">
    <property type="component" value="Chromosome"/>
</dbReference>
<dbReference type="Gene3D" id="2.40.50.100">
    <property type="match status" value="1"/>
</dbReference>
<dbReference type="SUPFAM" id="SSF52777">
    <property type="entry name" value="CoA-dependent acyltransferases"/>
    <property type="match status" value="1"/>
</dbReference>
<reference evidence="9 10" key="1">
    <citation type="submission" date="2020-08" db="EMBL/GenBank/DDBJ databases">
        <authorList>
            <person name="Mo P."/>
        </authorList>
    </citation>
    <scope>NUCLEOTIDE SEQUENCE [LARGE SCALE GENOMIC DNA]</scope>
    <source>
        <strain evidence="9 10">CGMCC 4.1532</strain>
    </source>
</reference>
<comment type="cofactor">
    <cofactor evidence="1 6">
        <name>(R)-lipoate</name>
        <dbReference type="ChEBI" id="CHEBI:83088"/>
    </cofactor>
</comment>
<proteinExistence type="inferred from homology"/>
<evidence type="ECO:0000256" key="5">
    <source>
        <dbReference type="ARBA" id="ARBA00023315"/>
    </source>
</evidence>
<dbReference type="Pfam" id="PF00198">
    <property type="entry name" value="2-oxoacid_dh"/>
    <property type="match status" value="1"/>
</dbReference>
<evidence type="ECO:0000313" key="9">
    <source>
        <dbReference type="EMBL" id="QNG54964.1"/>
    </source>
</evidence>
<dbReference type="InterPro" id="IPR003016">
    <property type="entry name" value="2-oxoA_DH_lipoyl-BS"/>
</dbReference>
<keyword evidence="3 6" id="KW-0808">Transferase</keyword>
<evidence type="ECO:0000256" key="4">
    <source>
        <dbReference type="ARBA" id="ARBA00022823"/>
    </source>
</evidence>
<dbReference type="InterPro" id="IPR023213">
    <property type="entry name" value="CAT-like_dom_sf"/>
</dbReference>
<keyword evidence="5 6" id="KW-0012">Acyltransferase</keyword>
<dbReference type="GO" id="GO:0016407">
    <property type="term" value="F:acetyltransferase activity"/>
    <property type="evidence" value="ECO:0007669"/>
    <property type="project" value="TreeGrafter"/>
</dbReference>
<dbReference type="SUPFAM" id="SSF51230">
    <property type="entry name" value="Single hybrid motif"/>
    <property type="match status" value="1"/>
</dbReference>
<dbReference type="Pfam" id="PF00364">
    <property type="entry name" value="Biotin_lipoyl"/>
    <property type="match status" value="1"/>
</dbReference>
<gene>
    <name evidence="9" type="ORF">H6H00_14455</name>
</gene>
<dbReference type="GO" id="GO:0031405">
    <property type="term" value="F:lipoic acid binding"/>
    <property type="evidence" value="ECO:0007669"/>
    <property type="project" value="TreeGrafter"/>
</dbReference>
<dbReference type="PROSITE" id="PS00189">
    <property type="entry name" value="LIPOYL"/>
    <property type="match status" value="1"/>
</dbReference>
<name>A0A7G7MQA3_9PSEU</name>
<dbReference type="Gene3D" id="4.10.320.10">
    <property type="entry name" value="E3-binding domain"/>
    <property type="match status" value="1"/>
</dbReference>
<protein>
    <recommendedName>
        <fullName evidence="6">Dihydrolipoamide acetyltransferase component of pyruvate dehydrogenase complex</fullName>
        <ecNumber evidence="6">2.3.1.-</ecNumber>
    </recommendedName>
</protein>
<dbReference type="Pfam" id="PF02817">
    <property type="entry name" value="E3_binding"/>
    <property type="match status" value="1"/>
</dbReference>
<organism evidence="9 10">
    <name type="scientific">Pseudonocardia petroleophila</name>
    <dbReference type="NCBI Taxonomy" id="37331"/>
    <lineage>
        <taxon>Bacteria</taxon>
        <taxon>Bacillati</taxon>
        <taxon>Actinomycetota</taxon>
        <taxon>Actinomycetes</taxon>
        <taxon>Pseudonocardiales</taxon>
        <taxon>Pseudonocardiaceae</taxon>
        <taxon>Pseudonocardia</taxon>
    </lineage>
</organism>
<keyword evidence="4 6" id="KW-0450">Lipoyl</keyword>
<keyword evidence="10" id="KW-1185">Reference proteome</keyword>
<dbReference type="InterPro" id="IPR000089">
    <property type="entry name" value="Biotin_lipoyl"/>
</dbReference>
<dbReference type="EC" id="2.3.1.-" evidence="6"/>
<dbReference type="FunFam" id="3.30.559.10:FF:000007">
    <property type="entry name" value="Dihydrolipoamide acetyltransferase component of pyruvate dehydrogenase complex"/>
    <property type="match status" value="1"/>
</dbReference>
<evidence type="ECO:0000313" key="10">
    <source>
        <dbReference type="Proteomes" id="UP000515728"/>
    </source>
</evidence>
<dbReference type="RefSeq" id="WP_185721763.1">
    <property type="nucleotide sequence ID" value="NZ_BAAAWI010000001.1"/>
</dbReference>
<evidence type="ECO:0000259" key="8">
    <source>
        <dbReference type="PROSITE" id="PS51826"/>
    </source>
</evidence>
<evidence type="ECO:0000259" key="7">
    <source>
        <dbReference type="PROSITE" id="PS50968"/>
    </source>
</evidence>
<dbReference type="AlphaFoldDB" id="A0A7G7MQA3"/>
<dbReference type="PANTHER" id="PTHR43178:SF5">
    <property type="entry name" value="LIPOAMIDE ACYLTRANSFERASE COMPONENT OF BRANCHED-CHAIN ALPHA-KETO ACID DEHYDROGENASE COMPLEX, MITOCHONDRIAL"/>
    <property type="match status" value="1"/>
</dbReference>
<accession>A0A7G7MQA3</accession>
<feature type="domain" description="Lipoyl-binding" evidence="7">
    <location>
        <begin position="3"/>
        <end position="78"/>
    </location>
</feature>
<dbReference type="InterPro" id="IPR050743">
    <property type="entry name" value="2-oxoacid_DH_E2_comp"/>
</dbReference>